<comment type="cofactor">
    <cofactor evidence="7">
        <name>heme</name>
        <dbReference type="ChEBI" id="CHEBI:30413"/>
    </cofactor>
</comment>
<evidence type="ECO:0000256" key="6">
    <source>
        <dbReference type="ARBA" id="ARBA00023004"/>
    </source>
</evidence>
<dbReference type="Gene3D" id="1.20.1280.120">
    <property type="match status" value="1"/>
</dbReference>
<feature type="region of interest" description="Disordered" evidence="10">
    <location>
        <begin position="342"/>
        <end position="366"/>
    </location>
</feature>
<reference evidence="12 13" key="1">
    <citation type="journal article" date="2019" name="Emerg. Microbes Infect.">
        <title>Comprehensive subspecies identification of 175 nontuberculous mycobacteria species based on 7547 genomic profiles.</title>
        <authorList>
            <person name="Matsumoto Y."/>
            <person name="Kinjo T."/>
            <person name="Motooka D."/>
            <person name="Nabeya D."/>
            <person name="Jung N."/>
            <person name="Uechi K."/>
            <person name="Horii T."/>
            <person name="Iida T."/>
            <person name="Fujita J."/>
            <person name="Nakamura S."/>
        </authorList>
    </citation>
    <scope>NUCLEOTIDE SEQUENCE [LARGE SCALE GENOMIC DNA]</scope>
    <source>
        <strain evidence="12 13">JCM 13574</strain>
    </source>
</reference>
<organism evidence="12 13">
    <name type="scientific">Mycolicibacterium madagascariense</name>
    <dbReference type="NCBI Taxonomy" id="212765"/>
    <lineage>
        <taxon>Bacteria</taxon>
        <taxon>Bacillati</taxon>
        <taxon>Actinomycetota</taxon>
        <taxon>Actinomycetes</taxon>
        <taxon>Mycobacteriales</taxon>
        <taxon>Mycobacteriaceae</taxon>
        <taxon>Mycolicibacterium</taxon>
    </lineage>
</organism>
<evidence type="ECO:0000259" key="11">
    <source>
        <dbReference type="SMART" id="SM01060"/>
    </source>
</evidence>
<dbReference type="InterPro" id="IPR011614">
    <property type="entry name" value="Catalase_core"/>
</dbReference>
<dbReference type="KEGG" id="mmag:MMAD_51100"/>
<feature type="compositionally biased region" description="Basic and acidic residues" evidence="10">
    <location>
        <begin position="343"/>
        <end position="366"/>
    </location>
</feature>
<keyword evidence="4 7" id="KW-0479">Metal-binding</keyword>
<dbReference type="EC" id="1.11.1.-" evidence="7"/>
<evidence type="ECO:0000256" key="3">
    <source>
        <dbReference type="ARBA" id="ARBA00022617"/>
    </source>
</evidence>
<feature type="binding site" description="axial binding residue" evidence="9">
    <location>
        <position position="340"/>
    </location>
    <ligand>
        <name>heme</name>
        <dbReference type="ChEBI" id="CHEBI:30413"/>
    </ligand>
    <ligandPart>
        <name>Fe</name>
        <dbReference type="ChEBI" id="CHEBI:18248"/>
    </ligandPart>
</feature>
<dbReference type="PANTHER" id="PTHR11465:SF9">
    <property type="entry name" value="CATALASE"/>
    <property type="match status" value="1"/>
</dbReference>
<dbReference type="SMART" id="SM01060">
    <property type="entry name" value="Catalase"/>
    <property type="match status" value="1"/>
</dbReference>
<keyword evidence="5 7" id="KW-0560">Oxidoreductase</keyword>
<dbReference type="InterPro" id="IPR018028">
    <property type="entry name" value="Catalase"/>
</dbReference>
<dbReference type="GO" id="GO:0020037">
    <property type="term" value="F:heme binding"/>
    <property type="evidence" value="ECO:0007669"/>
    <property type="project" value="InterPro"/>
</dbReference>
<keyword evidence="13" id="KW-1185">Reference proteome</keyword>
<dbReference type="GO" id="GO:0042542">
    <property type="term" value="P:response to hydrogen peroxide"/>
    <property type="evidence" value="ECO:0007669"/>
    <property type="project" value="TreeGrafter"/>
</dbReference>
<evidence type="ECO:0000256" key="10">
    <source>
        <dbReference type="SAM" id="MobiDB-lite"/>
    </source>
</evidence>
<evidence type="ECO:0000256" key="8">
    <source>
        <dbReference type="PIRSR" id="PIRSR000296-1"/>
    </source>
</evidence>
<comment type="similarity">
    <text evidence="1 7">Belongs to the catalase family.</text>
</comment>
<keyword evidence="3 7" id="KW-0349">Heme</keyword>
<evidence type="ECO:0000256" key="1">
    <source>
        <dbReference type="ARBA" id="ARBA00005329"/>
    </source>
</evidence>
<comment type="function">
    <text evidence="7">Has an organic peroxide-dependent peroxidase activity.</text>
</comment>
<dbReference type="GO" id="GO:0046872">
    <property type="term" value="F:metal ion binding"/>
    <property type="evidence" value="ECO:0007669"/>
    <property type="project" value="UniProtKB-KW"/>
</dbReference>
<dbReference type="PROSITE" id="PS51402">
    <property type="entry name" value="CATALASE_3"/>
    <property type="match status" value="1"/>
</dbReference>
<accession>A0A7I7XNQ0</accession>
<protein>
    <recommendedName>
        <fullName evidence="7">Catalase-related peroxidase</fullName>
        <ecNumber evidence="7">1.11.1.-</ecNumber>
    </recommendedName>
</protein>
<evidence type="ECO:0000256" key="9">
    <source>
        <dbReference type="PIRSR" id="PIRSR000296-2"/>
    </source>
</evidence>
<evidence type="ECO:0000256" key="2">
    <source>
        <dbReference type="ARBA" id="ARBA00022559"/>
    </source>
</evidence>
<feature type="active site" evidence="8">
    <location>
        <position position="73"/>
    </location>
</feature>
<feature type="domain" description="Catalase core" evidence="11">
    <location>
        <begin position="47"/>
        <end position="361"/>
    </location>
</feature>
<dbReference type="GO" id="GO:0004096">
    <property type="term" value="F:catalase activity"/>
    <property type="evidence" value="ECO:0007669"/>
    <property type="project" value="InterPro"/>
</dbReference>
<sequence>MSNDAEPRDTSSPTINRRHALVGLAAATGVAAVGGAGVAEASGWFDTQRLTSSRFTDRFEQLYGRHDGFRRNHAKGLAATGTFASSGAGAEVSKAAILGRGTVPVVARFSMSGSVPDAADQPGTVRGLGILFEHPDGDQWRTAMVNLPVFPDSTPQGFYDRLLASVPDPATGKPVPSAMSAFLAKHPETVAAMAAIRASPPSTGFADSTFRGLNAFLATNAAGATVPIRWAAVPVDPIASAPLPTGPPDALFDALIERVERGPVSWRLLLTVAQPGDPTHDATLAWPAPRRTIDAGLITIDAVATEAPGNARDVNFDPLILPAGLGASDDPLPRARSAVYARSFERRSREPKSPSRVDVAEVNHGH</sequence>
<dbReference type="InterPro" id="IPR006311">
    <property type="entry name" value="TAT_signal"/>
</dbReference>
<evidence type="ECO:0000313" key="12">
    <source>
        <dbReference type="EMBL" id="BBZ30815.1"/>
    </source>
</evidence>
<evidence type="ECO:0000256" key="5">
    <source>
        <dbReference type="ARBA" id="ARBA00023002"/>
    </source>
</evidence>
<name>A0A7I7XNQ0_9MYCO</name>
<dbReference type="CDD" id="cd08153">
    <property type="entry name" value="srpA_like"/>
    <property type="match status" value="1"/>
</dbReference>
<proteinExistence type="inferred from homology"/>
<dbReference type="AlphaFoldDB" id="A0A7I7XNQ0"/>
<gene>
    <name evidence="12" type="ORF">MMAD_51100</name>
</gene>
<dbReference type="PIRSF" id="PIRSF000296">
    <property type="entry name" value="SrpA"/>
    <property type="match status" value="1"/>
</dbReference>
<dbReference type="GO" id="GO:0005737">
    <property type="term" value="C:cytoplasm"/>
    <property type="evidence" value="ECO:0007669"/>
    <property type="project" value="TreeGrafter"/>
</dbReference>
<evidence type="ECO:0000313" key="13">
    <source>
        <dbReference type="Proteomes" id="UP000466517"/>
    </source>
</evidence>
<dbReference type="Gene3D" id="2.40.180.10">
    <property type="entry name" value="Catalase core domain"/>
    <property type="match status" value="1"/>
</dbReference>
<dbReference type="InterPro" id="IPR020835">
    <property type="entry name" value="Catalase_sf"/>
</dbReference>
<evidence type="ECO:0000256" key="4">
    <source>
        <dbReference type="ARBA" id="ARBA00022723"/>
    </source>
</evidence>
<dbReference type="Pfam" id="PF00199">
    <property type="entry name" value="Catalase"/>
    <property type="match status" value="1"/>
</dbReference>
<dbReference type="GO" id="GO:0042744">
    <property type="term" value="P:hydrogen peroxide catabolic process"/>
    <property type="evidence" value="ECO:0007669"/>
    <property type="project" value="TreeGrafter"/>
</dbReference>
<keyword evidence="2 7" id="KW-0575">Peroxidase</keyword>
<evidence type="ECO:0000256" key="7">
    <source>
        <dbReference type="PIRNR" id="PIRNR000296"/>
    </source>
</evidence>
<dbReference type="SUPFAM" id="SSF56634">
    <property type="entry name" value="Heme-dependent catalase-like"/>
    <property type="match status" value="1"/>
</dbReference>
<dbReference type="PANTHER" id="PTHR11465">
    <property type="entry name" value="CATALASE"/>
    <property type="match status" value="1"/>
</dbReference>
<dbReference type="InterPro" id="IPR024168">
    <property type="entry name" value="Catalase_SrpA-type_pred"/>
</dbReference>
<dbReference type="EMBL" id="AP022610">
    <property type="protein sequence ID" value="BBZ30815.1"/>
    <property type="molecule type" value="Genomic_DNA"/>
</dbReference>
<dbReference type="Proteomes" id="UP000466517">
    <property type="component" value="Chromosome"/>
</dbReference>
<dbReference type="PROSITE" id="PS51318">
    <property type="entry name" value="TAT"/>
    <property type="match status" value="1"/>
</dbReference>
<keyword evidence="6 7" id="KW-0408">Iron</keyword>